<keyword evidence="1" id="KW-1015">Disulfide bond</keyword>
<sequence length="186" mass="20924">MLLFCFFLIVCLVLAKEDCDKFTREDRCNEIFNNIEYCNQESYRPQLMEKCPATCGKCDVKNANLCKDASDSTICSTMVQFCNSLDFYDQMTEQCASTCNRCPSSGNNGTTCTDFAHDCTARIGLCNNPNYDGLMHRACAKTCNKCGGCYDASSKCKSWAAHGFCTSPEYDRNMRLRHCAKTCRLC</sequence>
<dbReference type="Gene3D" id="1.10.10.1940">
    <property type="match status" value="2"/>
</dbReference>
<comment type="caution">
    <text evidence="1">Lacks conserved residue(s) required for the propagation of feature annotation.</text>
</comment>
<dbReference type="PANTHER" id="PTHR21724:SF109">
    <property type="entry name" value="SHKT DOMAIN-CONTAINING PROTEIN"/>
    <property type="match status" value="1"/>
</dbReference>
<evidence type="ECO:0000256" key="2">
    <source>
        <dbReference type="SAM" id="SignalP"/>
    </source>
</evidence>
<evidence type="ECO:0000313" key="5">
    <source>
        <dbReference type="Proteomes" id="UP000054495"/>
    </source>
</evidence>
<dbReference type="EMBL" id="KE124788">
    <property type="protein sequence ID" value="EPB79817.1"/>
    <property type="molecule type" value="Genomic_DNA"/>
</dbReference>
<proteinExistence type="predicted"/>
<name>A0A0D6MD04_9BILA</name>
<evidence type="ECO:0000259" key="3">
    <source>
        <dbReference type="PROSITE" id="PS51670"/>
    </source>
</evidence>
<evidence type="ECO:0000256" key="1">
    <source>
        <dbReference type="PROSITE-ProRule" id="PRU01005"/>
    </source>
</evidence>
<organism evidence="4 5">
    <name type="scientific">Ancylostoma ceylanicum</name>
    <dbReference type="NCBI Taxonomy" id="53326"/>
    <lineage>
        <taxon>Eukaryota</taxon>
        <taxon>Metazoa</taxon>
        <taxon>Ecdysozoa</taxon>
        <taxon>Nematoda</taxon>
        <taxon>Chromadorea</taxon>
        <taxon>Rhabditida</taxon>
        <taxon>Rhabditina</taxon>
        <taxon>Rhabditomorpha</taxon>
        <taxon>Strongyloidea</taxon>
        <taxon>Ancylostomatidae</taxon>
        <taxon>Ancylostomatinae</taxon>
        <taxon>Ancylostoma</taxon>
    </lineage>
</organism>
<dbReference type="Gene3D" id="1.10.10.1870">
    <property type="entry name" value="ShTK domain-like"/>
    <property type="match status" value="1"/>
</dbReference>
<dbReference type="SMART" id="SM00254">
    <property type="entry name" value="ShKT"/>
    <property type="match status" value="4"/>
</dbReference>
<dbReference type="PROSITE" id="PS51670">
    <property type="entry name" value="SHKT"/>
    <property type="match status" value="4"/>
</dbReference>
<dbReference type="Pfam" id="PF01549">
    <property type="entry name" value="ShK"/>
    <property type="match status" value="4"/>
</dbReference>
<reference evidence="4 5" key="1">
    <citation type="submission" date="2013-05" db="EMBL/GenBank/DDBJ databases">
        <title>Draft genome of the parasitic nematode Anyclostoma ceylanicum.</title>
        <authorList>
            <person name="Mitreva M."/>
        </authorList>
    </citation>
    <scope>NUCLEOTIDE SEQUENCE [LARGE SCALE GENOMIC DNA]</scope>
</reference>
<feature type="domain" description="ShKT" evidence="3">
    <location>
        <begin position="66"/>
        <end position="102"/>
    </location>
</feature>
<dbReference type="AlphaFoldDB" id="A0A0D6MD04"/>
<feature type="domain" description="ShKT" evidence="3">
    <location>
        <begin position="22"/>
        <end position="58"/>
    </location>
</feature>
<accession>A0A0D6MD04</accession>
<keyword evidence="5" id="KW-1185">Reference proteome</keyword>
<gene>
    <name evidence="4" type="ORF">ANCCEY_01028</name>
</gene>
<dbReference type="Proteomes" id="UP000054495">
    <property type="component" value="Unassembled WGS sequence"/>
</dbReference>
<feature type="disulfide bond" evidence="1">
    <location>
        <begin position="112"/>
        <end position="146"/>
    </location>
</feature>
<feature type="signal peptide" evidence="2">
    <location>
        <begin position="1"/>
        <end position="15"/>
    </location>
</feature>
<feature type="domain" description="ShKT" evidence="3">
    <location>
        <begin position="112"/>
        <end position="146"/>
    </location>
</feature>
<protein>
    <submittedName>
        <fullName evidence="4">ShTK domain protein</fullName>
    </submittedName>
</protein>
<feature type="chain" id="PRO_5012023053" evidence="2">
    <location>
        <begin position="16"/>
        <end position="186"/>
    </location>
</feature>
<keyword evidence="2" id="KW-0732">Signal</keyword>
<dbReference type="PANTHER" id="PTHR21724">
    <property type="entry name" value="SHKT DOMAIN-CONTAINING PROTEIN"/>
    <property type="match status" value="1"/>
</dbReference>
<feature type="domain" description="ShKT" evidence="3">
    <location>
        <begin position="149"/>
        <end position="186"/>
    </location>
</feature>
<evidence type="ECO:0000313" key="4">
    <source>
        <dbReference type="EMBL" id="EPB79817.1"/>
    </source>
</evidence>
<dbReference type="InterPro" id="IPR003582">
    <property type="entry name" value="ShKT_dom"/>
</dbReference>